<dbReference type="Proteomes" id="UP001156702">
    <property type="component" value="Unassembled WGS sequence"/>
</dbReference>
<sequence length="82" mass="9026">MAASARLGEKEVNVDSAIFSSQTERTAWRIATHHLGCGQRDPVKMIVDAIEQERARCIDLIEAAGFSSDDLSPFIADPHADW</sequence>
<protein>
    <submittedName>
        <fullName evidence="1">Uncharacterized protein</fullName>
    </submittedName>
</protein>
<proteinExistence type="predicted"/>
<name>A0ABQ5ZAT7_9HYPH</name>
<dbReference type="RefSeq" id="WP_244770038.1">
    <property type="nucleotide sequence ID" value="NZ_BSOP01000007.1"/>
</dbReference>
<reference evidence="2" key="1">
    <citation type="journal article" date="2019" name="Int. J. Syst. Evol. Microbiol.">
        <title>The Global Catalogue of Microorganisms (GCM) 10K type strain sequencing project: providing services to taxonomists for standard genome sequencing and annotation.</title>
        <authorList>
            <consortium name="The Broad Institute Genomics Platform"/>
            <consortium name="The Broad Institute Genome Sequencing Center for Infectious Disease"/>
            <person name="Wu L."/>
            <person name="Ma J."/>
        </authorList>
    </citation>
    <scope>NUCLEOTIDE SEQUENCE [LARGE SCALE GENOMIC DNA]</scope>
    <source>
        <strain evidence="2">NBRC 102122</strain>
    </source>
</reference>
<keyword evidence="2" id="KW-1185">Reference proteome</keyword>
<gene>
    <name evidence="1" type="ORF">GCM10007923_11080</name>
</gene>
<dbReference type="EMBL" id="BSOP01000007">
    <property type="protein sequence ID" value="GLR49903.1"/>
    <property type="molecule type" value="Genomic_DNA"/>
</dbReference>
<evidence type="ECO:0000313" key="1">
    <source>
        <dbReference type="EMBL" id="GLR49903.1"/>
    </source>
</evidence>
<accession>A0ABQ5ZAT7</accession>
<organism evidence="1 2">
    <name type="scientific">Shinella yambaruensis</name>
    <dbReference type="NCBI Taxonomy" id="415996"/>
    <lineage>
        <taxon>Bacteria</taxon>
        <taxon>Pseudomonadati</taxon>
        <taxon>Pseudomonadota</taxon>
        <taxon>Alphaproteobacteria</taxon>
        <taxon>Hyphomicrobiales</taxon>
        <taxon>Rhizobiaceae</taxon>
        <taxon>Shinella</taxon>
    </lineage>
</organism>
<comment type="caution">
    <text evidence="1">The sequence shown here is derived from an EMBL/GenBank/DDBJ whole genome shotgun (WGS) entry which is preliminary data.</text>
</comment>
<evidence type="ECO:0000313" key="2">
    <source>
        <dbReference type="Proteomes" id="UP001156702"/>
    </source>
</evidence>